<dbReference type="Proteomes" id="UP001439008">
    <property type="component" value="Unassembled WGS sequence"/>
</dbReference>
<gene>
    <name evidence="2" type="ORF">MHBO_002412</name>
</gene>
<keyword evidence="3" id="KW-1185">Reference proteome</keyword>
<reference evidence="2 3" key="1">
    <citation type="journal article" date="2024" name="BMC Biol.">
        <title>Comparative genomics of Ascetosporea gives new insight into the evolutionary basis for animal parasitism in Rhizaria.</title>
        <authorList>
            <person name="Hiltunen Thoren M."/>
            <person name="Onut-Brannstrom I."/>
            <person name="Alfjorden A."/>
            <person name="Peckova H."/>
            <person name="Swords F."/>
            <person name="Hooper C."/>
            <person name="Holzer A.S."/>
            <person name="Bass D."/>
            <person name="Burki F."/>
        </authorList>
    </citation>
    <scope>NUCLEOTIDE SEQUENCE [LARGE SCALE GENOMIC DNA]</scope>
    <source>
        <strain evidence="2">20-A016</strain>
    </source>
</reference>
<evidence type="ECO:0000313" key="2">
    <source>
        <dbReference type="EMBL" id="MES1920775.1"/>
    </source>
</evidence>
<sequence length="103" mass="11697">MSKKTFVMRPNGAVLFEDSFRLALRVIFFNLVNSEHEAAQQTAELITEYDPCVFYSFLSFNTIILILLYTTIGFSVNAVCNKGVFVFVCVYAGGFIFRSRTII</sequence>
<keyword evidence="1" id="KW-1133">Transmembrane helix</keyword>
<comment type="caution">
    <text evidence="2">The sequence shown here is derived from an EMBL/GenBank/DDBJ whole genome shotgun (WGS) entry which is preliminary data.</text>
</comment>
<keyword evidence="1" id="KW-0472">Membrane</keyword>
<organism evidence="2 3">
    <name type="scientific">Bonamia ostreae</name>
    <dbReference type="NCBI Taxonomy" id="126728"/>
    <lineage>
        <taxon>Eukaryota</taxon>
        <taxon>Sar</taxon>
        <taxon>Rhizaria</taxon>
        <taxon>Endomyxa</taxon>
        <taxon>Ascetosporea</taxon>
        <taxon>Haplosporida</taxon>
        <taxon>Bonamia</taxon>
    </lineage>
</organism>
<accession>A0ABV2AM70</accession>
<dbReference type="EMBL" id="JBDODL010000858">
    <property type="protein sequence ID" value="MES1920775.1"/>
    <property type="molecule type" value="Genomic_DNA"/>
</dbReference>
<proteinExistence type="predicted"/>
<feature type="transmembrane region" description="Helical" evidence="1">
    <location>
        <begin position="52"/>
        <end position="70"/>
    </location>
</feature>
<keyword evidence="1" id="KW-0812">Transmembrane</keyword>
<name>A0ABV2AM70_9EUKA</name>
<feature type="transmembrane region" description="Helical" evidence="1">
    <location>
        <begin position="76"/>
        <end position="97"/>
    </location>
</feature>
<evidence type="ECO:0000256" key="1">
    <source>
        <dbReference type="SAM" id="Phobius"/>
    </source>
</evidence>
<protein>
    <submittedName>
        <fullName evidence="2">Uncharacterized protein</fullName>
    </submittedName>
</protein>
<evidence type="ECO:0000313" key="3">
    <source>
        <dbReference type="Proteomes" id="UP001439008"/>
    </source>
</evidence>